<keyword evidence="3" id="KW-1185">Reference proteome</keyword>
<gene>
    <name evidence="2" type="ORF">GCM10010492_11600</name>
</gene>
<dbReference type="RefSeq" id="WP_343932566.1">
    <property type="nucleotide sequence ID" value="NZ_BAAABU010000002.1"/>
</dbReference>
<evidence type="ECO:0000256" key="1">
    <source>
        <dbReference type="SAM" id="SignalP"/>
    </source>
</evidence>
<sequence length="81" mass="8568">MFKKAAAATAITAALMAIGSPAFANDDIDVTEQVGLVNLEETDIVEQLNVCDIYVIGVEVNVVPIESPTCENEDVDVEIDG</sequence>
<reference evidence="2 3" key="1">
    <citation type="journal article" date="2019" name="Int. J. Syst. Evol. Microbiol.">
        <title>The Global Catalogue of Microorganisms (GCM) 10K type strain sequencing project: providing services to taxonomists for standard genome sequencing and annotation.</title>
        <authorList>
            <consortium name="The Broad Institute Genomics Platform"/>
            <consortium name="The Broad Institute Genome Sequencing Center for Infectious Disease"/>
            <person name="Wu L."/>
            <person name="Ma J."/>
        </authorList>
    </citation>
    <scope>NUCLEOTIDE SEQUENCE [LARGE SCALE GENOMIC DNA]</scope>
    <source>
        <strain evidence="2 3">JCM 3380</strain>
    </source>
</reference>
<proteinExistence type="predicted"/>
<comment type="caution">
    <text evidence="2">The sequence shown here is derived from an EMBL/GenBank/DDBJ whole genome shotgun (WGS) entry which is preliminary data.</text>
</comment>
<dbReference type="EMBL" id="BAAABU010000002">
    <property type="protein sequence ID" value="GAA0215478.1"/>
    <property type="molecule type" value="Genomic_DNA"/>
</dbReference>
<protein>
    <recommendedName>
        <fullName evidence="4">Secreted protein</fullName>
    </recommendedName>
</protein>
<name>A0ABN0T8V9_9PSEU</name>
<keyword evidence="1" id="KW-0732">Signal</keyword>
<accession>A0ABN0T8V9</accession>
<organism evidence="2 3">
    <name type="scientific">Saccharothrix mutabilis subsp. mutabilis</name>
    <dbReference type="NCBI Taxonomy" id="66855"/>
    <lineage>
        <taxon>Bacteria</taxon>
        <taxon>Bacillati</taxon>
        <taxon>Actinomycetota</taxon>
        <taxon>Actinomycetes</taxon>
        <taxon>Pseudonocardiales</taxon>
        <taxon>Pseudonocardiaceae</taxon>
        <taxon>Saccharothrix</taxon>
    </lineage>
</organism>
<feature type="signal peptide" evidence="1">
    <location>
        <begin position="1"/>
        <end position="24"/>
    </location>
</feature>
<evidence type="ECO:0000313" key="3">
    <source>
        <dbReference type="Proteomes" id="UP001500416"/>
    </source>
</evidence>
<evidence type="ECO:0000313" key="2">
    <source>
        <dbReference type="EMBL" id="GAA0215478.1"/>
    </source>
</evidence>
<feature type="chain" id="PRO_5045828641" description="Secreted protein" evidence="1">
    <location>
        <begin position="25"/>
        <end position="81"/>
    </location>
</feature>
<evidence type="ECO:0008006" key="4">
    <source>
        <dbReference type="Google" id="ProtNLM"/>
    </source>
</evidence>
<dbReference type="Proteomes" id="UP001500416">
    <property type="component" value="Unassembled WGS sequence"/>
</dbReference>